<evidence type="ECO:0000313" key="3">
    <source>
        <dbReference type="Proteomes" id="UP001477672"/>
    </source>
</evidence>
<organism evidence="2 3">
    <name type="scientific">Ruthenibacterium intestinale</name>
    <dbReference type="NCBI Taxonomy" id="3133163"/>
    <lineage>
        <taxon>Bacteria</taxon>
        <taxon>Bacillati</taxon>
        <taxon>Bacillota</taxon>
        <taxon>Clostridia</taxon>
        <taxon>Eubacteriales</taxon>
        <taxon>Oscillospiraceae</taxon>
        <taxon>Ruthenibacterium</taxon>
    </lineage>
</organism>
<keyword evidence="1" id="KW-1133">Transmembrane helix</keyword>
<comment type="caution">
    <text evidence="2">The sequence shown here is derived from an EMBL/GenBank/DDBJ whole genome shotgun (WGS) entry which is preliminary data.</text>
</comment>
<feature type="transmembrane region" description="Helical" evidence="1">
    <location>
        <begin position="185"/>
        <end position="209"/>
    </location>
</feature>
<dbReference type="EMBL" id="JBBMFA010000113">
    <property type="protein sequence ID" value="MEQ2521698.1"/>
    <property type="molecule type" value="Genomic_DNA"/>
</dbReference>
<keyword evidence="3" id="KW-1185">Reference proteome</keyword>
<name>A0ABV1GJJ3_9FIRM</name>
<proteinExistence type="predicted"/>
<dbReference type="Proteomes" id="UP001477672">
    <property type="component" value="Unassembled WGS sequence"/>
</dbReference>
<dbReference type="Pfam" id="PF06161">
    <property type="entry name" value="DUF975"/>
    <property type="match status" value="1"/>
</dbReference>
<protein>
    <submittedName>
        <fullName evidence="2">DUF975 family protein</fullName>
    </submittedName>
</protein>
<feature type="transmembrane region" description="Helical" evidence="1">
    <location>
        <begin position="61"/>
        <end position="79"/>
    </location>
</feature>
<keyword evidence="1" id="KW-0472">Membrane</keyword>
<reference evidence="2 3" key="1">
    <citation type="submission" date="2024-03" db="EMBL/GenBank/DDBJ databases">
        <title>Human intestinal bacterial collection.</title>
        <authorList>
            <person name="Pauvert C."/>
            <person name="Hitch T.C.A."/>
            <person name="Clavel T."/>
        </authorList>
    </citation>
    <scope>NUCLEOTIDE SEQUENCE [LARGE SCALE GENOMIC DNA]</scope>
    <source>
        <strain evidence="2 3">CLA-JM-H11</strain>
    </source>
</reference>
<dbReference type="PANTHER" id="PTHR40076">
    <property type="entry name" value="MEMBRANE PROTEIN-RELATED"/>
    <property type="match status" value="1"/>
</dbReference>
<evidence type="ECO:0000313" key="2">
    <source>
        <dbReference type="EMBL" id="MEQ2521698.1"/>
    </source>
</evidence>
<feature type="transmembrane region" description="Helical" evidence="1">
    <location>
        <begin position="20"/>
        <end position="41"/>
    </location>
</feature>
<evidence type="ECO:0000256" key="1">
    <source>
        <dbReference type="SAM" id="Phobius"/>
    </source>
</evidence>
<sequence>MWTSGLLKHNARLVLQGHILYSILATAIRIVCILFVLNSLFFSKLFPLIWESDTLLKNGTYYTIICGSLFLVVLARILIFNPISVGCNRYFMEQRQGTPPFATIFSVFTERSYWNVVKQMFFRDLQIFLLAVLLIVPGIYRAYQLRLVPWILAENPTLSKQHTFSLSAMLVKNEILSLLLLDLSFLGWFLLSCVTLGIGFLGLLPYYWATMAECYSAYRIKAFSLVEETRKHLTGFVCYPSI</sequence>
<keyword evidence="1" id="KW-0812">Transmembrane</keyword>
<dbReference type="RefSeq" id="WP_349217169.1">
    <property type="nucleotide sequence ID" value="NZ_JBBMFA010000113.1"/>
</dbReference>
<dbReference type="InterPro" id="IPR010380">
    <property type="entry name" value="DUF975"/>
</dbReference>
<dbReference type="PANTHER" id="PTHR40076:SF1">
    <property type="entry name" value="MEMBRANE PROTEIN"/>
    <property type="match status" value="1"/>
</dbReference>
<feature type="transmembrane region" description="Helical" evidence="1">
    <location>
        <begin position="121"/>
        <end position="140"/>
    </location>
</feature>
<gene>
    <name evidence="2" type="ORF">WMO24_14865</name>
</gene>
<accession>A0ABV1GJJ3</accession>